<dbReference type="RefSeq" id="WP_228300463.1">
    <property type="nucleotide sequence ID" value="NZ_AP023420.1"/>
</dbReference>
<evidence type="ECO:0000313" key="3">
    <source>
        <dbReference type="Proteomes" id="UP000679848"/>
    </source>
</evidence>
<dbReference type="AlphaFoldDB" id="A0A810Q660"/>
<evidence type="ECO:0000313" key="2">
    <source>
        <dbReference type="EMBL" id="BCK83779.1"/>
    </source>
</evidence>
<accession>A0A810Q660</accession>
<protein>
    <submittedName>
        <fullName evidence="2">Uncharacterized protein</fullName>
    </submittedName>
</protein>
<proteinExistence type="predicted"/>
<name>A0A810Q660_9FIRM</name>
<feature type="region of interest" description="Disordered" evidence="1">
    <location>
        <begin position="44"/>
        <end position="68"/>
    </location>
</feature>
<reference evidence="2" key="1">
    <citation type="submission" date="2020-09" db="EMBL/GenBank/DDBJ databases">
        <title>New species isolated from human feces.</title>
        <authorList>
            <person name="Kitahara M."/>
            <person name="Shigeno Y."/>
            <person name="Shime M."/>
            <person name="Matsumoto Y."/>
            <person name="Nakamura S."/>
            <person name="Motooka D."/>
            <person name="Fukuoka S."/>
            <person name="Nishikawa H."/>
            <person name="Benno Y."/>
        </authorList>
    </citation>
    <scope>NUCLEOTIDE SEQUENCE</scope>
    <source>
        <strain evidence="2">MM59</strain>
    </source>
</reference>
<sequence length="68" mass="7789">MPLPATRLLHHLSQIFRENSVPPAAPVGQHIDRKRWRKLQEKRIAMGHKPDDHEETPRQNMGGMTMGG</sequence>
<keyword evidence="3" id="KW-1185">Reference proteome</keyword>
<dbReference type="EMBL" id="AP023420">
    <property type="protein sequence ID" value="BCK83779.1"/>
    <property type="molecule type" value="Genomic_DNA"/>
</dbReference>
<dbReference type="Proteomes" id="UP000679848">
    <property type="component" value="Chromosome"/>
</dbReference>
<feature type="compositionally biased region" description="Basic and acidic residues" evidence="1">
    <location>
        <begin position="44"/>
        <end position="57"/>
    </location>
</feature>
<evidence type="ECO:0000256" key="1">
    <source>
        <dbReference type="SAM" id="MobiDB-lite"/>
    </source>
</evidence>
<dbReference type="KEGG" id="pfaa:MM59RIKEN_10980"/>
<gene>
    <name evidence="2" type="ORF">MM59RIKEN_10980</name>
</gene>
<organism evidence="2 3">
    <name type="scientific">Pusillibacter faecalis</name>
    <dbReference type="NCBI Taxonomy" id="2714358"/>
    <lineage>
        <taxon>Bacteria</taxon>
        <taxon>Bacillati</taxon>
        <taxon>Bacillota</taxon>
        <taxon>Clostridia</taxon>
        <taxon>Eubacteriales</taxon>
        <taxon>Oscillospiraceae</taxon>
        <taxon>Pusillibacter</taxon>
    </lineage>
</organism>